<keyword evidence="3" id="KW-1185">Reference proteome</keyword>
<evidence type="ECO:0008006" key="4">
    <source>
        <dbReference type="Google" id="ProtNLM"/>
    </source>
</evidence>
<feature type="region of interest" description="Disordered" evidence="1">
    <location>
        <begin position="1"/>
        <end position="25"/>
    </location>
</feature>
<dbReference type="Gene3D" id="3.40.50.2000">
    <property type="entry name" value="Glycogen Phosphorylase B"/>
    <property type="match status" value="1"/>
</dbReference>
<proteinExistence type="predicted"/>
<evidence type="ECO:0000313" key="2">
    <source>
        <dbReference type="EMBL" id="GAA1962276.1"/>
    </source>
</evidence>
<evidence type="ECO:0000256" key="1">
    <source>
        <dbReference type="SAM" id="MobiDB-lite"/>
    </source>
</evidence>
<dbReference type="SUPFAM" id="SSF53756">
    <property type="entry name" value="UDP-Glycosyltransferase/glycogen phosphorylase"/>
    <property type="match status" value="1"/>
</dbReference>
<dbReference type="RefSeq" id="WP_157415262.1">
    <property type="nucleotide sequence ID" value="NZ_BAAAMK010000008.1"/>
</dbReference>
<gene>
    <name evidence="2" type="ORF">GCM10009717_31370</name>
</gene>
<name>A0ABN2R212_9MICO</name>
<organism evidence="2 3">
    <name type="scientific">Agromyces allii</name>
    <dbReference type="NCBI Taxonomy" id="393607"/>
    <lineage>
        <taxon>Bacteria</taxon>
        <taxon>Bacillati</taxon>
        <taxon>Actinomycetota</taxon>
        <taxon>Actinomycetes</taxon>
        <taxon>Micrococcales</taxon>
        <taxon>Microbacteriaceae</taxon>
        <taxon>Agromyces</taxon>
    </lineage>
</organism>
<comment type="caution">
    <text evidence="2">The sequence shown here is derived from an EMBL/GenBank/DDBJ whole genome shotgun (WGS) entry which is preliminary data.</text>
</comment>
<sequence length="405" mass="44703">MSDHADASFALSEDDSESDAARAVPPSPTDFVFTFSYETYTDAVRRGMMRPPDRILSSLMRSAEVRRLLVADPFRWLPRVAASPLLDRDVRFPVDERVAYLRPSRLLREDPVDLDGVSTQYGRYDRSLERGARRLGLDAPHLLTTNPLVAGFAPADWASGVTFFARDDWLSSPARRAYWLAYREAYRRIAETGRSVAAVSAEIIDRIAPTGPAMVVPNGVEPDEWLGLLPAAPAWFAEIPGPRAVYVGTLDSRLDVPGIADLATRRPELQVVLLGPCPDPEYVASLQRFPNVHIHPSVARAELVATLRNAELCLLAHRRTPLTEAMSPLKVYEYLAAGVPVVSIDLPPVRGIDERVLLVDSVGDFADVVDDALDLGPVPEECRIDFIAANSWSARHEMVFALARA</sequence>
<dbReference type="EMBL" id="BAAAMK010000008">
    <property type="protein sequence ID" value="GAA1962276.1"/>
    <property type="molecule type" value="Genomic_DNA"/>
</dbReference>
<reference evidence="2 3" key="1">
    <citation type="journal article" date="2019" name="Int. J. Syst. Evol. Microbiol.">
        <title>The Global Catalogue of Microorganisms (GCM) 10K type strain sequencing project: providing services to taxonomists for standard genome sequencing and annotation.</title>
        <authorList>
            <consortium name="The Broad Institute Genomics Platform"/>
            <consortium name="The Broad Institute Genome Sequencing Center for Infectious Disease"/>
            <person name="Wu L."/>
            <person name="Ma J."/>
        </authorList>
    </citation>
    <scope>NUCLEOTIDE SEQUENCE [LARGE SCALE GENOMIC DNA]</scope>
    <source>
        <strain evidence="2 3">JCM 13584</strain>
    </source>
</reference>
<dbReference type="Pfam" id="PF13692">
    <property type="entry name" value="Glyco_trans_1_4"/>
    <property type="match status" value="1"/>
</dbReference>
<accession>A0ABN2R212</accession>
<protein>
    <recommendedName>
        <fullName evidence="4">Glycosyltransferase</fullName>
    </recommendedName>
</protein>
<evidence type="ECO:0000313" key="3">
    <source>
        <dbReference type="Proteomes" id="UP001499954"/>
    </source>
</evidence>
<dbReference type="Proteomes" id="UP001499954">
    <property type="component" value="Unassembled WGS sequence"/>
</dbReference>